<feature type="region of interest" description="Disordered" evidence="1">
    <location>
        <begin position="60"/>
        <end position="80"/>
    </location>
</feature>
<dbReference type="Proteomes" id="UP000075714">
    <property type="component" value="Unassembled WGS sequence"/>
</dbReference>
<comment type="caution">
    <text evidence="3">The sequence shown here is derived from an EMBL/GenBank/DDBJ whole genome shotgun (WGS) entry which is preliminary data.</text>
</comment>
<organism evidence="3 4">
    <name type="scientific">Gonium pectorale</name>
    <name type="common">Green alga</name>
    <dbReference type="NCBI Taxonomy" id="33097"/>
    <lineage>
        <taxon>Eukaryota</taxon>
        <taxon>Viridiplantae</taxon>
        <taxon>Chlorophyta</taxon>
        <taxon>core chlorophytes</taxon>
        <taxon>Chlorophyceae</taxon>
        <taxon>CS clade</taxon>
        <taxon>Chlamydomonadales</taxon>
        <taxon>Volvocaceae</taxon>
        <taxon>Gonium</taxon>
    </lineage>
</organism>
<keyword evidence="4" id="KW-1185">Reference proteome</keyword>
<accession>A0A150GH69</accession>
<keyword evidence="2" id="KW-0812">Transmembrane</keyword>
<evidence type="ECO:0000256" key="1">
    <source>
        <dbReference type="SAM" id="MobiDB-lite"/>
    </source>
</evidence>
<feature type="transmembrane region" description="Helical" evidence="2">
    <location>
        <begin position="170"/>
        <end position="203"/>
    </location>
</feature>
<name>A0A150GH69_GONPE</name>
<dbReference type="AlphaFoldDB" id="A0A150GH69"/>
<dbReference type="EMBL" id="LSYV01000027">
    <property type="protein sequence ID" value="KXZ48710.1"/>
    <property type="molecule type" value="Genomic_DNA"/>
</dbReference>
<protein>
    <submittedName>
        <fullName evidence="3">Uncharacterized protein</fullName>
    </submittedName>
</protein>
<sequence>MPPPVLQLTVHDVPVHMHDRTALTELAGCTAVLTSALRADSAGDADDVVAACVERSTHYTDLQPKPVRPPARLAGRPHTPSPPPPYAALLHVVRRFDAPARSAGALLVPGCGFDYAVPDAAAALAEATLLAAARGRPPQRVCKVFAVRPGPRGMVLRMVLPLPALTARRALLAALAAPAAPLLLCLAAWLLAWLVAALALWLWAARRWRPARAALLAAAPALSGGLFTRDAAAAQEALSETRFEIVVTATVAGGGGGAGTGAAAAPASDASDGGGGGGGGDGGAVGVALAAPAPEATVRVWVSGPDRGQWCNLTSACLVLAALRLLEVGRAVAAGGSSGGGRNVAHNGAEALQAWGGVATPAELLVASSGASVDGAYAAGGAGFRPAALTGAGAAGDGCGPAAGDVTHFWDRLAELGVSVRVEDSV</sequence>
<dbReference type="Gene3D" id="3.40.50.720">
    <property type="entry name" value="NAD(P)-binding Rossmann-like Domain"/>
    <property type="match status" value="1"/>
</dbReference>
<gene>
    <name evidence="3" type="ORF">GPECTOR_26g613</name>
</gene>
<proteinExistence type="predicted"/>
<evidence type="ECO:0000313" key="3">
    <source>
        <dbReference type="EMBL" id="KXZ48710.1"/>
    </source>
</evidence>
<evidence type="ECO:0000256" key="2">
    <source>
        <dbReference type="SAM" id="Phobius"/>
    </source>
</evidence>
<keyword evidence="2" id="KW-1133">Transmembrane helix</keyword>
<reference evidence="4" key="1">
    <citation type="journal article" date="2016" name="Nat. Commun.">
        <title>The Gonium pectorale genome demonstrates co-option of cell cycle regulation during the evolution of multicellularity.</title>
        <authorList>
            <person name="Hanschen E.R."/>
            <person name="Marriage T.N."/>
            <person name="Ferris P.J."/>
            <person name="Hamaji T."/>
            <person name="Toyoda A."/>
            <person name="Fujiyama A."/>
            <person name="Neme R."/>
            <person name="Noguchi H."/>
            <person name="Minakuchi Y."/>
            <person name="Suzuki M."/>
            <person name="Kawai-Toyooka H."/>
            <person name="Smith D.R."/>
            <person name="Sparks H."/>
            <person name="Anderson J."/>
            <person name="Bakaric R."/>
            <person name="Luria V."/>
            <person name="Karger A."/>
            <person name="Kirschner M.W."/>
            <person name="Durand P.M."/>
            <person name="Michod R.E."/>
            <person name="Nozaki H."/>
            <person name="Olson B.J."/>
        </authorList>
    </citation>
    <scope>NUCLEOTIDE SEQUENCE [LARGE SCALE GENOMIC DNA]</scope>
    <source>
        <strain evidence="4">NIES-2863</strain>
    </source>
</reference>
<evidence type="ECO:0000313" key="4">
    <source>
        <dbReference type="Proteomes" id="UP000075714"/>
    </source>
</evidence>
<keyword evidence="2" id="KW-0472">Membrane</keyword>